<accession>A0A179B416</accession>
<proteinExistence type="inferred from homology"/>
<dbReference type="InterPro" id="IPR012893">
    <property type="entry name" value="HipA-like_C"/>
</dbReference>
<gene>
    <name evidence="5" type="ORF">A4H34_01880</name>
</gene>
<evidence type="ECO:0000259" key="4">
    <source>
        <dbReference type="PROSITE" id="PS50222"/>
    </source>
</evidence>
<dbReference type="InterPro" id="IPR052028">
    <property type="entry name" value="HipA_Ser/Thr_kinase"/>
</dbReference>
<dbReference type="GO" id="GO:0005509">
    <property type="term" value="F:calcium ion binding"/>
    <property type="evidence" value="ECO:0007669"/>
    <property type="project" value="InterPro"/>
</dbReference>
<dbReference type="InterPro" id="IPR017508">
    <property type="entry name" value="HipA_N1"/>
</dbReference>
<dbReference type="AlphaFoldDB" id="A0A179B416"/>
<dbReference type="Proteomes" id="UP000078368">
    <property type="component" value="Unassembled WGS sequence"/>
</dbReference>
<dbReference type="GO" id="GO:0005829">
    <property type="term" value="C:cytosol"/>
    <property type="evidence" value="ECO:0007669"/>
    <property type="project" value="TreeGrafter"/>
</dbReference>
<dbReference type="RefSeq" id="WP_064230886.1">
    <property type="nucleotide sequence ID" value="NZ_LVZK01000001.1"/>
</dbReference>
<keyword evidence="2" id="KW-0808">Transferase</keyword>
<protein>
    <submittedName>
        <fullName evidence="5">Toxin HipA</fullName>
    </submittedName>
</protein>
<dbReference type="PANTHER" id="PTHR37419:SF1">
    <property type="entry name" value="SERINE_THREONINE-PROTEIN KINASE TOXIN HIPA"/>
    <property type="match status" value="1"/>
</dbReference>
<organism evidence="5 6">
    <name type="scientific">Peptidiphaga gingivicola</name>
    <dbReference type="NCBI Taxonomy" id="2741497"/>
    <lineage>
        <taxon>Bacteria</taxon>
        <taxon>Bacillati</taxon>
        <taxon>Actinomycetota</taxon>
        <taxon>Actinomycetes</taxon>
        <taxon>Actinomycetales</taxon>
        <taxon>Actinomycetaceae</taxon>
        <taxon>Peptidiphaga</taxon>
    </lineage>
</organism>
<dbReference type="GO" id="GO:0004674">
    <property type="term" value="F:protein serine/threonine kinase activity"/>
    <property type="evidence" value="ECO:0007669"/>
    <property type="project" value="TreeGrafter"/>
</dbReference>
<dbReference type="NCBIfam" id="TIGR03071">
    <property type="entry name" value="couple_hipA"/>
    <property type="match status" value="1"/>
</dbReference>
<comment type="similarity">
    <text evidence="1">Belongs to the HipA Ser/Thr kinase family.</text>
</comment>
<evidence type="ECO:0000313" key="5">
    <source>
        <dbReference type="EMBL" id="OAP85963.1"/>
    </source>
</evidence>
<reference evidence="5 6" key="1">
    <citation type="submission" date="2016-04" db="EMBL/GenBank/DDBJ databases">
        <title>Peptidophaga gingivicola gen. nov., sp. nov., isolated from human subgingival plaque.</title>
        <authorList>
            <person name="Beall C.J."/>
            <person name="Mokrzan E.M."/>
            <person name="Griffen A.L."/>
            <person name="Leys E.J."/>
        </authorList>
    </citation>
    <scope>NUCLEOTIDE SEQUENCE [LARGE SCALE GENOMIC DNA]</scope>
    <source>
        <strain evidence="5 6">BA112</strain>
    </source>
</reference>
<dbReference type="STRING" id="1823756.A4H34_01880"/>
<comment type="caution">
    <text evidence="5">The sequence shown here is derived from an EMBL/GenBank/DDBJ whole genome shotgun (WGS) entry which is preliminary data.</text>
</comment>
<dbReference type="Gene3D" id="1.10.1070.20">
    <property type="match status" value="1"/>
</dbReference>
<keyword evidence="6" id="KW-1185">Reference proteome</keyword>
<evidence type="ECO:0000313" key="6">
    <source>
        <dbReference type="Proteomes" id="UP000078368"/>
    </source>
</evidence>
<dbReference type="Pfam" id="PF07804">
    <property type="entry name" value="HipA_C"/>
    <property type="match status" value="1"/>
</dbReference>
<dbReference type="PANTHER" id="PTHR37419">
    <property type="entry name" value="SERINE/THREONINE-PROTEIN KINASE TOXIN HIPA"/>
    <property type="match status" value="1"/>
</dbReference>
<evidence type="ECO:0000256" key="3">
    <source>
        <dbReference type="ARBA" id="ARBA00022777"/>
    </source>
</evidence>
<dbReference type="EMBL" id="LVZK01000001">
    <property type="protein sequence ID" value="OAP85963.1"/>
    <property type="molecule type" value="Genomic_DNA"/>
</dbReference>
<evidence type="ECO:0000256" key="2">
    <source>
        <dbReference type="ARBA" id="ARBA00022679"/>
    </source>
</evidence>
<feature type="domain" description="EF-hand" evidence="4">
    <location>
        <begin position="218"/>
        <end position="253"/>
    </location>
</feature>
<dbReference type="OrthoDB" id="3182374at2"/>
<name>A0A179B416_9ACTO</name>
<dbReference type="PROSITE" id="PS50222">
    <property type="entry name" value="EF_HAND_2"/>
    <property type="match status" value="1"/>
</dbReference>
<dbReference type="Pfam" id="PF13657">
    <property type="entry name" value="Couple_hipA"/>
    <property type="match status" value="1"/>
</dbReference>
<keyword evidence="3" id="KW-0418">Kinase</keyword>
<dbReference type="InterPro" id="IPR002048">
    <property type="entry name" value="EF_hand_dom"/>
</dbReference>
<evidence type="ECO:0000256" key="1">
    <source>
        <dbReference type="ARBA" id="ARBA00010164"/>
    </source>
</evidence>
<sequence>MNSESSAYTVFLHGEHVGILQYRGRYTKFVFDEDYWNRSKRPVLGQWFENHPRRQPSATNQVPQWFSNLLPEGRLRELVAREQGVSIYNEMALLGRIGRDLPGAVEVVPDPDITANIDVADVIHIPDPLESTPRFPVRASLAGMTMKFSVCRQGDRLVLPAHGESGDVILKTPDGHYPNLPVNEFAVMKLAGSIGIEVPDVKLYRRDQIDDLGDGAWVSDEEVAYTIMRFDRTDNGRVHIEDFAQVLGRFGMGESKYKSNVETVAGLAFRGYDHDSLQETIRRIVFNLLVGNGDAHLKNWSLIYPDRKTAKLSPAYDLVSTATYPNHAELGLPFFGDERLEQISRSHFKRLQEKLQVGSADILDILDVTLENFFDVWPSMREEMPADVARWIDGHASHTRTQLTG</sequence>